<reference evidence="1 2" key="1">
    <citation type="journal article" date="2021" name="Elife">
        <title>Chloroplast acquisition without the gene transfer in kleptoplastic sea slugs, Plakobranchus ocellatus.</title>
        <authorList>
            <person name="Maeda T."/>
            <person name="Takahashi S."/>
            <person name="Yoshida T."/>
            <person name="Shimamura S."/>
            <person name="Takaki Y."/>
            <person name="Nagai Y."/>
            <person name="Toyoda A."/>
            <person name="Suzuki Y."/>
            <person name="Arimoto A."/>
            <person name="Ishii H."/>
            <person name="Satoh N."/>
            <person name="Nishiyama T."/>
            <person name="Hasebe M."/>
            <person name="Maruyama T."/>
            <person name="Minagawa J."/>
            <person name="Obokata J."/>
            <person name="Shigenobu S."/>
        </authorList>
    </citation>
    <scope>NUCLEOTIDE SEQUENCE [LARGE SCALE GENOMIC DNA]</scope>
</reference>
<dbReference type="Proteomes" id="UP000762676">
    <property type="component" value="Unassembled WGS sequence"/>
</dbReference>
<keyword evidence="2" id="KW-1185">Reference proteome</keyword>
<name>A0AAV4HLY7_9GAST</name>
<evidence type="ECO:0008006" key="3">
    <source>
        <dbReference type="Google" id="ProtNLM"/>
    </source>
</evidence>
<dbReference type="EMBL" id="BMAT01005670">
    <property type="protein sequence ID" value="GFR98191.1"/>
    <property type="molecule type" value="Genomic_DNA"/>
</dbReference>
<gene>
    <name evidence="1" type="ORF">ElyMa_002764200</name>
</gene>
<organism evidence="1 2">
    <name type="scientific">Elysia marginata</name>
    <dbReference type="NCBI Taxonomy" id="1093978"/>
    <lineage>
        <taxon>Eukaryota</taxon>
        <taxon>Metazoa</taxon>
        <taxon>Spiralia</taxon>
        <taxon>Lophotrochozoa</taxon>
        <taxon>Mollusca</taxon>
        <taxon>Gastropoda</taxon>
        <taxon>Heterobranchia</taxon>
        <taxon>Euthyneura</taxon>
        <taxon>Panpulmonata</taxon>
        <taxon>Sacoglossa</taxon>
        <taxon>Placobranchoidea</taxon>
        <taxon>Plakobranchidae</taxon>
        <taxon>Elysia</taxon>
    </lineage>
</organism>
<sequence>MQCIWDIVDTGCGQPLEMFAARVSVTPLLLEYDIQECQASDNSSDCWWSCIEHFRNHQIQKPFREFGIGWQFREEKTLIGFCG</sequence>
<protein>
    <recommendedName>
        <fullName evidence="3">FBA domain-containing protein</fullName>
    </recommendedName>
</protein>
<dbReference type="AlphaFoldDB" id="A0AAV4HLY7"/>
<comment type="caution">
    <text evidence="1">The sequence shown here is derived from an EMBL/GenBank/DDBJ whole genome shotgun (WGS) entry which is preliminary data.</text>
</comment>
<evidence type="ECO:0000313" key="2">
    <source>
        <dbReference type="Proteomes" id="UP000762676"/>
    </source>
</evidence>
<proteinExistence type="predicted"/>
<accession>A0AAV4HLY7</accession>
<evidence type="ECO:0000313" key="1">
    <source>
        <dbReference type="EMBL" id="GFR98191.1"/>
    </source>
</evidence>